<reference evidence="4" key="1">
    <citation type="submission" date="2017-01" db="EMBL/GenBank/DDBJ databases">
        <authorList>
            <person name="Varghese N."/>
            <person name="Submissions S."/>
        </authorList>
    </citation>
    <scope>NUCLEOTIDE SEQUENCE [LARGE SCALE GENOMIC DNA]</scope>
    <source>
        <strain evidence="4">CGMCC 1.7737</strain>
    </source>
</reference>
<evidence type="ECO:0000259" key="2">
    <source>
        <dbReference type="Pfam" id="PF07760"/>
    </source>
</evidence>
<dbReference type="InterPro" id="IPR014495">
    <property type="entry name" value="UCP018671"/>
</dbReference>
<organism evidence="3 4">
    <name type="scientific">Haladaptatus litoreus</name>
    <dbReference type="NCBI Taxonomy" id="553468"/>
    <lineage>
        <taxon>Archaea</taxon>
        <taxon>Methanobacteriati</taxon>
        <taxon>Methanobacteriota</taxon>
        <taxon>Stenosarchaea group</taxon>
        <taxon>Halobacteria</taxon>
        <taxon>Halobacteriales</taxon>
        <taxon>Haladaptataceae</taxon>
        <taxon>Haladaptatus</taxon>
    </lineage>
</organism>
<dbReference type="OrthoDB" id="82282at2157"/>
<dbReference type="Proteomes" id="UP000186914">
    <property type="component" value="Unassembled WGS sequence"/>
</dbReference>
<feature type="domain" description="DUF1616" evidence="2">
    <location>
        <begin position="27"/>
        <end position="337"/>
    </location>
</feature>
<name>A0A1N7DLF6_9EURY</name>
<dbReference type="EMBL" id="FTNO01000004">
    <property type="protein sequence ID" value="SIR76666.1"/>
    <property type="molecule type" value="Genomic_DNA"/>
</dbReference>
<dbReference type="AlphaFoldDB" id="A0A1N7DLF6"/>
<keyword evidence="1" id="KW-0812">Transmembrane</keyword>
<keyword evidence="1" id="KW-1133">Transmembrane helix</keyword>
<dbReference type="InterPro" id="IPR011674">
    <property type="entry name" value="DUF1616"/>
</dbReference>
<gene>
    <name evidence="3" type="ORF">SAMN05421858_3725</name>
</gene>
<dbReference type="PIRSF" id="PIRSF018671">
    <property type="entry name" value="UCP018671"/>
    <property type="match status" value="1"/>
</dbReference>
<accession>A0A1N7DLF6</accession>
<proteinExistence type="predicted"/>
<evidence type="ECO:0000313" key="3">
    <source>
        <dbReference type="EMBL" id="SIR76666.1"/>
    </source>
</evidence>
<keyword evidence="1" id="KW-0472">Membrane</keyword>
<feature type="transmembrane region" description="Helical" evidence="1">
    <location>
        <begin position="99"/>
        <end position="120"/>
    </location>
</feature>
<sequence>MTRDVDPKLLLPRSIRRLPADLVAIGIFVILTIAVVFIPGLNKTPLRAAVGLAFVLFPPGYAFIAALFPEGTTPRTEQDESLETQPSRFESGIDGLERVALSFGTSIAIVPLIGLILNFTPWGIRLIPIVVSISGFTLLMTAIAAVRRWKLPENERFSVPYMQWGSAARSELFEPDTRADAALNVILAISVILAAASVSYAVLVPNQGESFSEFYLLTENDDGELVADDYPANFTRGESKPVTVGIENHEFERTNYTAVALLQNVTSQNNSTVVRNEQELQRFQTSLEHNQTWQTEHNITATMTGTQLRLIYLLYKGDVPQNPTADNAYRELHLWVNVTANGTAPAQTHRGPSL</sequence>
<feature type="transmembrane region" description="Helical" evidence="1">
    <location>
        <begin position="181"/>
        <end position="203"/>
    </location>
</feature>
<feature type="transmembrane region" description="Helical" evidence="1">
    <location>
        <begin position="46"/>
        <end position="68"/>
    </location>
</feature>
<dbReference type="RefSeq" id="WP_076431567.1">
    <property type="nucleotide sequence ID" value="NZ_FTNO01000004.1"/>
</dbReference>
<evidence type="ECO:0000313" key="4">
    <source>
        <dbReference type="Proteomes" id="UP000186914"/>
    </source>
</evidence>
<feature type="transmembrane region" description="Helical" evidence="1">
    <location>
        <begin position="20"/>
        <end position="40"/>
    </location>
</feature>
<keyword evidence="4" id="KW-1185">Reference proteome</keyword>
<dbReference type="Pfam" id="PF07760">
    <property type="entry name" value="DUF1616"/>
    <property type="match status" value="1"/>
</dbReference>
<evidence type="ECO:0000256" key="1">
    <source>
        <dbReference type="SAM" id="Phobius"/>
    </source>
</evidence>
<feature type="transmembrane region" description="Helical" evidence="1">
    <location>
        <begin position="126"/>
        <end position="146"/>
    </location>
</feature>
<protein>
    <submittedName>
        <fullName evidence="3">Uncharacterized membrane protein</fullName>
    </submittedName>
</protein>